<dbReference type="VEuPathDB" id="PlasmoDB:PCYB_103590"/>
<feature type="region of interest" description="Disordered" evidence="2">
    <location>
        <begin position="92"/>
        <end position="134"/>
    </location>
</feature>
<evidence type="ECO:0000256" key="2">
    <source>
        <dbReference type="SAM" id="MobiDB-lite"/>
    </source>
</evidence>
<evidence type="ECO:0000256" key="3">
    <source>
        <dbReference type="SAM" id="Phobius"/>
    </source>
</evidence>
<feature type="coiled-coil region" evidence="1">
    <location>
        <begin position="230"/>
        <end position="278"/>
    </location>
</feature>
<feature type="compositionally biased region" description="Basic and acidic residues" evidence="2">
    <location>
        <begin position="55"/>
        <end position="68"/>
    </location>
</feature>
<dbReference type="eggNOG" id="ENOG502RSXT">
    <property type="taxonomic scope" value="Eukaryota"/>
</dbReference>
<protein>
    <submittedName>
        <fullName evidence="5">Uncharacterized protein</fullName>
    </submittedName>
</protein>
<feature type="chain" id="PRO_5003895084" evidence="4">
    <location>
        <begin position="22"/>
        <end position="555"/>
    </location>
</feature>
<dbReference type="OrthoDB" id="378761at2759"/>
<keyword evidence="4" id="KW-0732">Signal</keyword>
<dbReference type="RefSeq" id="XP_004222956.1">
    <property type="nucleotide sequence ID" value="XM_004222908.1"/>
</dbReference>
<sequence length="555" mass="64058">MKLCRAVFFLLAACALHLVACRSGVDEDVGAVGAVETPEGEDMGGVLTHGKVTSEKVTNEKATREKATHGKATNVGGDANQPLTKKVHRVISEEEGVQDGRNGDALEGGKSEAEEELKKAKEEVKREKEEAKKAKEEAVKAKEEAKKAKEEAVKAKEEAVKAKEDVQRAKDLAHKCEKQKRETLLAAQTAQKNLQECTHNNGQDLTQCKEQLSDREKHLYVCRENEDKCYAKIKDMGKQHEERVSRKENEAEELREKVLRLERALEEMELKLKMKLKSYAGAGRSHSEDKDSDYLISFPMVRNYFIKVLKIYKTFYIIGFEQTNLSGFLSQVAFHKDALMTHLKLYGRRTMEKLHEYKTFIGECDLVTRLLSLYEKSSLSQYVEFIKRKASNFAFTMTQSMKNKYMNINWDLFLHKLHNNSEVLVVKLNSINPELQGIISPRLEDQLILLIFFTAVNIIHLYLFFYFLFLLIKLLKRVSMCLFMCSYLCVTVAYRCIVFVLTLPIRPCMRKRGNRSRKVYRRHDERTCVNPERVSYQQQEIKKMHKGHNVHQRRG</sequence>
<dbReference type="KEGG" id="pcy:PCYB_103590"/>
<evidence type="ECO:0000313" key="5">
    <source>
        <dbReference type="EMBL" id="GAB67009.1"/>
    </source>
</evidence>
<dbReference type="GeneID" id="14693369"/>
<dbReference type="OMA" id="IYKTFYI"/>
<feature type="compositionally biased region" description="Basic and acidic residues" evidence="2">
    <location>
        <begin position="101"/>
        <end position="134"/>
    </location>
</feature>
<keyword evidence="3" id="KW-1133">Transmembrane helix</keyword>
<evidence type="ECO:0000256" key="4">
    <source>
        <dbReference type="SAM" id="SignalP"/>
    </source>
</evidence>
<gene>
    <name evidence="5" type="ORF">PCYB_103590</name>
</gene>
<dbReference type="PhylomeDB" id="K6UUE1"/>
<feature type="signal peptide" evidence="4">
    <location>
        <begin position="1"/>
        <end position="21"/>
    </location>
</feature>
<organism evidence="5 6">
    <name type="scientific">Plasmodium cynomolgi (strain B)</name>
    <dbReference type="NCBI Taxonomy" id="1120755"/>
    <lineage>
        <taxon>Eukaryota</taxon>
        <taxon>Sar</taxon>
        <taxon>Alveolata</taxon>
        <taxon>Apicomplexa</taxon>
        <taxon>Aconoidasida</taxon>
        <taxon>Haemosporida</taxon>
        <taxon>Plasmodiidae</taxon>
        <taxon>Plasmodium</taxon>
        <taxon>Plasmodium (Plasmodium)</taxon>
    </lineage>
</organism>
<dbReference type="EMBL" id="DF157102">
    <property type="protein sequence ID" value="GAB67009.1"/>
    <property type="molecule type" value="Genomic_DNA"/>
</dbReference>
<evidence type="ECO:0000313" key="6">
    <source>
        <dbReference type="Proteomes" id="UP000006319"/>
    </source>
</evidence>
<feature type="region of interest" description="Disordered" evidence="2">
    <location>
        <begin position="55"/>
        <end position="80"/>
    </location>
</feature>
<dbReference type="Proteomes" id="UP000006319">
    <property type="component" value="Chromosome 10"/>
</dbReference>
<accession>K6UUE1</accession>
<keyword evidence="3" id="KW-0472">Membrane</keyword>
<keyword evidence="1" id="KW-0175">Coiled coil</keyword>
<dbReference type="AlphaFoldDB" id="K6UUE1"/>
<feature type="transmembrane region" description="Helical" evidence="3">
    <location>
        <begin position="447"/>
        <end position="469"/>
    </location>
</feature>
<reference evidence="5 6" key="1">
    <citation type="journal article" date="2012" name="Nat. Genet.">
        <title>Plasmodium cynomolgi genome sequences provide insight into Plasmodium vivax and the monkey malaria clade.</title>
        <authorList>
            <person name="Tachibana S."/>
            <person name="Sullivan S.A."/>
            <person name="Kawai S."/>
            <person name="Nakamura S."/>
            <person name="Kim H.R."/>
            <person name="Goto N."/>
            <person name="Arisue N."/>
            <person name="Palacpac N.M.Q."/>
            <person name="Honma H."/>
            <person name="Yagi M."/>
            <person name="Tougan T."/>
            <person name="Katakai Y."/>
            <person name="Kaneko O."/>
            <person name="Mita T."/>
            <person name="Kita K."/>
            <person name="Yasutomi Y."/>
            <person name="Sutton P.L."/>
            <person name="Shakhbatyan R."/>
            <person name="Horii T."/>
            <person name="Yasunaga T."/>
            <person name="Barnwell J.W."/>
            <person name="Escalante A.A."/>
            <person name="Carlton J.M."/>
            <person name="Tanabe K."/>
        </authorList>
    </citation>
    <scope>NUCLEOTIDE SEQUENCE [LARGE SCALE GENOMIC DNA]</scope>
    <source>
        <strain evidence="5 6">B</strain>
    </source>
</reference>
<feature type="transmembrane region" description="Helical" evidence="3">
    <location>
        <begin position="481"/>
        <end position="505"/>
    </location>
</feature>
<evidence type="ECO:0000256" key="1">
    <source>
        <dbReference type="SAM" id="Coils"/>
    </source>
</evidence>
<keyword evidence="6" id="KW-1185">Reference proteome</keyword>
<keyword evidence="3" id="KW-0812">Transmembrane</keyword>
<name>K6UUE1_PLACD</name>
<proteinExistence type="predicted"/>